<dbReference type="CDD" id="cd00130">
    <property type="entry name" value="PAS"/>
    <property type="match status" value="1"/>
</dbReference>
<feature type="transmembrane region" description="Helical" evidence="7">
    <location>
        <begin position="34"/>
        <end position="59"/>
    </location>
</feature>
<sequence length="552" mass="57625">MTAVAVALPVLSLLAAAVSAGIALVAYRRRTRPGALALAVLTLSSAVWTASSAVALGTFDPGTRQAMETLVYLGRGTLPVAWLVFAVSYAGLSDRFSPAHLVAVSVVPATAFLLTATAPLHDLLWTDYRVVGSAVAGVRFDPGPLFYLHVGYSYALIGLGTLVLGWALAGDDRLRSMEGVAVALGSGLAFVASLSWLFGVVPVPGVDPTPMVLSVSCVLFAVVVFRRDLIGRSPAPRVLGRRVALEGFSDAVLITDAEGRVVDANASARERLPTEPVGEPVAGLLDAATAPAAGRHDLRVPTVDGPKPFSVSVSPVRNRFGRSIGSTCVLRDVSGRERREQRLAVLSRVLRHNLRNDVNVIRGHAATADGATADDDRAIAAMERSADRLAGLSRKAGTVERVVAAESEPVGEVDVGAVFGDAVDRVAASYPAVRFESTVEADRPVRADREVLYAVAENLVENAAKHGDGTVRVATSVAADGAHVEVVVVDDGPGLPDQERETLLADTERPLQHSSGLGLWVVRWGVGVVGGRLDASSADPTGTRIAVELPAA</sequence>
<dbReference type="InterPro" id="IPR050980">
    <property type="entry name" value="2C_sensor_his_kinase"/>
</dbReference>
<dbReference type="GO" id="GO:0004673">
    <property type="term" value="F:protein histidine kinase activity"/>
    <property type="evidence" value="ECO:0007669"/>
    <property type="project" value="UniProtKB-EC"/>
</dbReference>
<dbReference type="Gene3D" id="3.30.450.20">
    <property type="entry name" value="PAS domain"/>
    <property type="match status" value="1"/>
</dbReference>
<dbReference type="SUPFAM" id="SSF55785">
    <property type="entry name" value="PYP-like sensor domain (PAS domain)"/>
    <property type="match status" value="1"/>
</dbReference>
<evidence type="ECO:0000256" key="7">
    <source>
        <dbReference type="SAM" id="Phobius"/>
    </source>
</evidence>
<dbReference type="PANTHER" id="PTHR44936:SF10">
    <property type="entry name" value="SENSOR PROTEIN RSTB"/>
    <property type="match status" value="1"/>
</dbReference>
<dbReference type="InterPro" id="IPR013656">
    <property type="entry name" value="PAS_4"/>
</dbReference>
<evidence type="ECO:0000256" key="2">
    <source>
        <dbReference type="ARBA" id="ARBA00012438"/>
    </source>
</evidence>
<comment type="catalytic activity">
    <reaction evidence="1">
        <text>ATP + protein L-histidine = ADP + protein N-phospho-L-histidine.</text>
        <dbReference type="EC" id="2.7.13.3"/>
    </reaction>
</comment>
<dbReference type="EC" id="2.7.13.3" evidence="2"/>
<gene>
    <name evidence="9" type="ORF">ACFQRB_14595</name>
</gene>
<dbReference type="InterPro" id="IPR036890">
    <property type="entry name" value="HATPase_C_sf"/>
</dbReference>
<comment type="caution">
    <text evidence="9">The sequence shown here is derived from an EMBL/GenBank/DDBJ whole genome shotgun (WGS) entry which is preliminary data.</text>
</comment>
<dbReference type="InterPro" id="IPR005467">
    <property type="entry name" value="His_kinase_dom"/>
</dbReference>
<feature type="domain" description="Histidine kinase" evidence="8">
    <location>
        <begin position="349"/>
        <end position="552"/>
    </location>
</feature>
<protein>
    <recommendedName>
        <fullName evidence="2">histidine kinase</fullName>
        <ecNumber evidence="2">2.7.13.3</ecNumber>
    </recommendedName>
</protein>
<reference evidence="9 10" key="1">
    <citation type="journal article" date="2019" name="Int. J. Syst. Evol. Microbiol.">
        <title>The Global Catalogue of Microorganisms (GCM) 10K type strain sequencing project: providing services to taxonomists for standard genome sequencing and annotation.</title>
        <authorList>
            <consortium name="The Broad Institute Genomics Platform"/>
            <consortium name="The Broad Institute Genome Sequencing Center for Infectious Disease"/>
            <person name="Wu L."/>
            <person name="Ma J."/>
        </authorList>
    </citation>
    <scope>NUCLEOTIDE SEQUENCE [LARGE SCALE GENOMIC DNA]</scope>
    <source>
        <strain evidence="9 10">DT92</strain>
    </source>
</reference>
<keyword evidence="10" id="KW-1185">Reference proteome</keyword>
<proteinExistence type="predicted"/>
<evidence type="ECO:0000256" key="1">
    <source>
        <dbReference type="ARBA" id="ARBA00000085"/>
    </source>
</evidence>
<dbReference type="SUPFAM" id="SSF55874">
    <property type="entry name" value="ATPase domain of HSP90 chaperone/DNA topoisomerase II/histidine kinase"/>
    <property type="match status" value="1"/>
</dbReference>
<dbReference type="Pfam" id="PF16927">
    <property type="entry name" value="HisKA_7TM"/>
    <property type="match status" value="1"/>
</dbReference>
<name>A0ABD5XQI9_9EURY</name>
<evidence type="ECO:0000313" key="10">
    <source>
        <dbReference type="Proteomes" id="UP001596368"/>
    </source>
</evidence>
<keyword evidence="5 9" id="KW-0418">Kinase</keyword>
<keyword evidence="3" id="KW-0808">Transferase</keyword>
<dbReference type="PANTHER" id="PTHR44936">
    <property type="entry name" value="SENSOR PROTEIN CREC"/>
    <property type="match status" value="1"/>
</dbReference>
<dbReference type="InterPro" id="IPR004358">
    <property type="entry name" value="Sig_transdc_His_kin-like_C"/>
</dbReference>
<dbReference type="SMART" id="SM00387">
    <property type="entry name" value="HATPase_c"/>
    <property type="match status" value="1"/>
</dbReference>
<dbReference type="InterPro" id="IPR035965">
    <property type="entry name" value="PAS-like_dom_sf"/>
</dbReference>
<dbReference type="PROSITE" id="PS50109">
    <property type="entry name" value="HIS_KIN"/>
    <property type="match status" value="1"/>
</dbReference>
<evidence type="ECO:0000313" key="9">
    <source>
        <dbReference type="EMBL" id="MFC7137348.1"/>
    </source>
</evidence>
<feature type="transmembrane region" description="Helical" evidence="7">
    <location>
        <begin position="180"/>
        <end position="199"/>
    </location>
</feature>
<dbReference type="InterPro" id="IPR031621">
    <property type="entry name" value="HisKA_7TM"/>
</dbReference>
<evidence type="ECO:0000259" key="8">
    <source>
        <dbReference type="PROSITE" id="PS50109"/>
    </source>
</evidence>
<evidence type="ECO:0000256" key="6">
    <source>
        <dbReference type="ARBA" id="ARBA00022840"/>
    </source>
</evidence>
<feature type="transmembrane region" description="Helical" evidence="7">
    <location>
        <begin position="6"/>
        <end position="27"/>
    </location>
</feature>
<evidence type="ECO:0000256" key="5">
    <source>
        <dbReference type="ARBA" id="ARBA00022777"/>
    </source>
</evidence>
<dbReference type="EMBL" id="JBHSZG010000001">
    <property type="protein sequence ID" value="MFC7137348.1"/>
    <property type="molecule type" value="Genomic_DNA"/>
</dbReference>
<dbReference type="Proteomes" id="UP001596368">
    <property type="component" value="Unassembled WGS sequence"/>
</dbReference>
<dbReference type="GO" id="GO:0005524">
    <property type="term" value="F:ATP binding"/>
    <property type="evidence" value="ECO:0007669"/>
    <property type="project" value="UniProtKB-KW"/>
</dbReference>
<keyword evidence="7" id="KW-0472">Membrane</keyword>
<dbReference type="AlphaFoldDB" id="A0ABD5XQI9"/>
<keyword evidence="6" id="KW-0067">ATP-binding</keyword>
<accession>A0ABD5XQI9</accession>
<evidence type="ECO:0000256" key="3">
    <source>
        <dbReference type="ARBA" id="ARBA00022679"/>
    </source>
</evidence>
<feature type="transmembrane region" description="Helical" evidence="7">
    <location>
        <begin position="99"/>
        <end position="120"/>
    </location>
</feature>
<evidence type="ECO:0000256" key="4">
    <source>
        <dbReference type="ARBA" id="ARBA00022741"/>
    </source>
</evidence>
<dbReference type="Pfam" id="PF02518">
    <property type="entry name" value="HATPase_c"/>
    <property type="match status" value="1"/>
</dbReference>
<dbReference type="InterPro" id="IPR003594">
    <property type="entry name" value="HATPase_dom"/>
</dbReference>
<dbReference type="Gene3D" id="3.30.565.10">
    <property type="entry name" value="Histidine kinase-like ATPase, C-terminal domain"/>
    <property type="match status" value="1"/>
</dbReference>
<keyword evidence="7" id="KW-1133">Transmembrane helix</keyword>
<dbReference type="InterPro" id="IPR000014">
    <property type="entry name" value="PAS"/>
</dbReference>
<dbReference type="PRINTS" id="PR00344">
    <property type="entry name" value="BCTRLSENSOR"/>
</dbReference>
<keyword evidence="7" id="KW-0812">Transmembrane</keyword>
<keyword evidence="4" id="KW-0547">Nucleotide-binding</keyword>
<feature type="transmembrane region" description="Helical" evidence="7">
    <location>
        <begin position="71"/>
        <end position="92"/>
    </location>
</feature>
<organism evidence="9 10">
    <name type="scientific">Halobaculum litoreum</name>
    <dbReference type="NCBI Taxonomy" id="3031998"/>
    <lineage>
        <taxon>Archaea</taxon>
        <taxon>Methanobacteriati</taxon>
        <taxon>Methanobacteriota</taxon>
        <taxon>Stenosarchaea group</taxon>
        <taxon>Halobacteria</taxon>
        <taxon>Halobacteriales</taxon>
        <taxon>Haloferacaceae</taxon>
        <taxon>Halobaculum</taxon>
    </lineage>
</organism>
<dbReference type="Pfam" id="PF08448">
    <property type="entry name" value="PAS_4"/>
    <property type="match status" value="1"/>
</dbReference>
<feature type="transmembrane region" description="Helical" evidence="7">
    <location>
        <begin position="146"/>
        <end position="168"/>
    </location>
</feature>